<keyword evidence="3" id="KW-1134">Transmembrane beta strand</keyword>
<name>A0A428MR04_9BACT</name>
<dbReference type="AlphaFoldDB" id="A0A428MR04"/>
<dbReference type="Pfam" id="PF25183">
    <property type="entry name" value="OMP_b-brl_4"/>
    <property type="match status" value="1"/>
</dbReference>
<evidence type="ECO:0000256" key="4">
    <source>
        <dbReference type="ARBA" id="ARBA00022692"/>
    </source>
</evidence>
<feature type="domain" description="TonB-dependent transporter Oar-like beta-barrel" evidence="11">
    <location>
        <begin position="242"/>
        <end position="1207"/>
    </location>
</feature>
<evidence type="ECO:0000256" key="6">
    <source>
        <dbReference type="ARBA" id="ARBA00023077"/>
    </source>
</evidence>
<keyword evidence="2" id="KW-0813">Transport</keyword>
<evidence type="ECO:0000259" key="10">
    <source>
        <dbReference type="Pfam" id="PF07715"/>
    </source>
</evidence>
<comment type="subcellular location">
    <subcellularLocation>
        <location evidence="1">Cell outer membrane</location>
        <topology evidence="1">Multi-pass membrane protein</topology>
    </subcellularLocation>
</comment>
<dbReference type="PANTHER" id="PTHR30069">
    <property type="entry name" value="TONB-DEPENDENT OUTER MEMBRANE RECEPTOR"/>
    <property type="match status" value="1"/>
</dbReference>
<dbReference type="InterPro" id="IPR008969">
    <property type="entry name" value="CarboxyPept-like_regulatory"/>
</dbReference>
<evidence type="ECO:0000256" key="2">
    <source>
        <dbReference type="ARBA" id="ARBA00022448"/>
    </source>
</evidence>
<keyword evidence="12" id="KW-0675">Receptor</keyword>
<evidence type="ECO:0000256" key="8">
    <source>
        <dbReference type="ARBA" id="ARBA00023237"/>
    </source>
</evidence>
<dbReference type="GO" id="GO:0044718">
    <property type="term" value="P:siderophore transmembrane transport"/>
    <property type="evidence" value="ECO:0007669"/>
    <property type="project" value="TreeGrafter"/>
</dbReference>
<dbReference type="InterPro" id="IPR039426">
    <property type="entry name" value="TonB-dep_rcpt-like"/>
</dbReference>
<dbReference type="InterPro" id="IPR057601">
    <property type="entry name" value="Oar-like_b-barrel"/>
</dbReference>
<keyword evidence="8" id="KW-0998">Cell outer membrane</keyword>
<dbReference type="PROSITE" id="PS01156">
    <property type="entry name" value="TONB_DEPENDENT_REC_2"/>
    <property type="match status" value="1"/>
</dbReference>
<evidence type="ECO:0000313" key="12">
    <source>
        <dbReference type="EMBL" id="RSL19329.1"/>
    </source>
</evidence>
<feature type="chain" id="PRO_5019151080" evidence="9">
    <location>
        <begin position="21"/>
        <end position="1229"/>
    </location>
</feature>
<keyword evidence="7" id="KW-0472">Membrane</keyword>
<gene>
    <name evidence="12" type="ORF">EDE15_4992</name>
</gene>
<dbReference type="EMBL" id="RSDW01000001">
    <property type="protein sequence ID" value="RSL19329.1"/>
    <property type="molecule type" value="Genomic_DNA"/>
</dbReference>
<dbReference type="InterPro" id="IPR010917">
    <property type="entry name" value="TonB_rcpt_CS"/>
</dbReference>
<evidence type="ECO:0000256" key="3">
    <source>
        <dbReference type="ARBA" id="ARBA00022452"/>
    </source>
</evidence>
<dbReference type="InterPro" id="IPR037066">
    <property type="entry name" value="Plug_dom_sf"/>
</dbReference>
<sequence length="1229" mass="132758">MSYRKLFVFFTVSFLSTALAIAQGTTSRISGQVTDSSGAVVANASVTATNEGTSGVFVTKTSSSGTYTFDLLQVGTYTIKVEAPGFKQFISTGNVLAIGVPTSVDPKLQIGTSTEMVQVEGGFDLVQTASSGNFGGAIDSITMTQLPIVGTRGRNPLGLVQFIPGVVVNGANATGGGISVNGSRDRAWNYVMDGIDANESSSGGSNTSPPHQNPDMLSEFRVITSAPTAEFGRNSGGQVIMVTKSGTNQWHGNLFWFYQSPFLRANTPQNKAAGLGRSQYVQNLGGGSLGGPIFKDKAFFFVNVELLHALTSTLASRTVYTAQARQGLFRYASSGRNQPAGVSGASVDGSGNAIVPYTTYDMVANDPFHKGLDPAMKSFLALAPLPNTFQSGDGLNYAGYNFVAPSTDRQVDVTFKIDYTFNERNSAYVRWVSGHQNTYADVVNAGLPAFPGLPALVNTFRLPRNLAVNYRWSPTPTLTNEFVVGMNRFGYRFENPAIDANQKTPFNPNLVTAPLNAYLGNNRYLTTFQLVDNVTKVKGAHVIKAGINFRYGRQIDERGSIGSLNGIPQVTFSTSSNPASTTQYKTPTSGINTSNDLPNLNSALNDLLGRVGSLQAGYVAQADLSAFKPAGTINNMDHRWPEYDFYGQDTWRVLPNLVVDYGLRLDARMAPNLHSFPGLVPNQSVLYGTPLTQTLQFVHGPFMNNRWTNFGPSVGFALDPFKDGKMSIRGNFRMAFDRINSFSFSSSVFQGMPGLTYQVTNSTIGQDNFTTGTQGLRATGWAPPSPTATPLALTTPLAYSANSLTVSDPHLQTPTVAMWGLSIQRELFKNAAFTITYIGNHGTHLYGGYDSNQSEINSNGFLTAFQQVQAGQDSPLMTQIISSDTRRLTGETGTAFIKRNYSSNLSTNNVAGLANSLATRLQNSTTANPNGVPLVVSSGLPAGFFKPYSQYLGGLFVLQSRDYSNYNGLQLQFEKRFSSGFLVTANYTYSKTLDTRSFDPTFTLVGTGSSQSAAATPFDYRKPALNYAAADFDNTHVITGYYVVDLPFGHGRHFGSQWNRAADLLAGGWQISGNGVWQSGRPLTIFSGSNTYSGSVQTPAMCTGTCNAHMGKVHTETTSSGSQTFFLTAAQRAMFTIPAAGQFGNIGRNWLRQNAIWSMDANLSKSFRTYKEQSLQLRFEVQNVFNNVTYDTTGSQLITSTVFMRLNPATDGVINSSPRRAQLAAKYIF</sequence>
<dbReference type="SUPFAM" id="SSF49464">
    <property type="entry name" value="Carboxypeptidase regulatory domain-like"/>
    <property type="match status" value="1"/>
</dbReference>
<evidence type="ECO:0000259" key="11">
    <source>
        <dbReference type="Pfam" id="PF25183"/>
    </source>
</evidence>
<feature type="domain" description="TonB-dependent receptor plug" evidence="10">
    <location>
        <begin position="152"/>
        <end position="237"/>
    </location>
</feature>
<dbReference type="Pfam" id="PF13620">
    <property type="entry name" value="CarboxypepD_reg"/>
    <property type="match status" value="1"/>
</dbReference>
<dbReference type="GO" id="GO:0009279">
    <property type="term" value="C:cell outer membrane"/>
    <property type="evidence" value="ECO:0007669"/>
    <property type="project" value="UniProtKB-SubCell"/>
</dbReference>
<keyword evidence="13" id="KW-1185">Reference proteome</keyword>
<evidence type="ECO:0000256" key="1">
    <source>
        <dbReference type="ARBA" id="ARBA00004571"/>
    </source>
</evidence>
<feature type="signal peptide" evidence="9">
    <location>
        <begin position="1"/>
        <end position="20"/>
    </location>
</feature>
<proteinExistence type="predicted"/>
<keyword evidence="4" id="KW-0812">Transmembrane</keyword>
<dbReference type="PANTHER" id="PTHR30069:SF46">
    <property type="entry name" value="OAR PROTEIN"/>
    <property type="match status" value="1"/>
</dbReference>
<dbReference type="InterPro" id="IPR036942">
    <property type="entry name" value="Beta-barrel_TonB_sf"/>
</dbReference>
<keyword evidence="6" id="KW-0798">TonB box</keyword>
<protein>
    <submittedName>
        <fullName evidence="12">TonB-dependent receptor-like protein</fullName>
    </submittedName>
</protein>
<comment type="caution">
    <text evidence="12">The sequence shown here is derived from an EMBL/GenBank/DDBJ whole genome shotgun (WGS) entry which is preliminary data.</text>
</comment>
<evidence type="ECO:0000313" key="13">
    <source>
        <dbReference type="Proteomes" id="UP000269669"/>
    </source>
</evidence>
<organism evidence="12 13">
    <name type="scientific">Edaphobacter aggregans</name>
    <dbReference type="NCBI Taxonomy" id="570835"/>
    <lineage>
        <taxon>Bacteria</taxon>
        <taxon>Pseudomonadati</taxon>
        <taxon>Acidobacteriota</taxon>
        <taxon>Terriglobia</taxon>
        <taxon>Terriglobales</taxon>
        <taxon>Acidobacteriaceae</taxon>
        <taxon>Edaphobacter</taxon>
    </lineage>
</organism>
<dbReference type="GO" id="GO:0015344">
    <property type="term" value="F:siderophore uptake transmembrane transporter activity"/>
    <property type="evidence" value="ECO:0007669"/>
    <property type="project" value="TreeGrafter"/>
</dbReference>
<dbReference type="Gene3D" id="2.40.170.20">
    <property type="entry name" value="TonB-dependent receptor, beta-barrel domain"/>
    <property type="match status" value="1"/>
</dbReference>
<evidence type="ECO:0000256" key="7">
    <source>
        <dbReference type="ARBA" id="ARBA00023136"/>
    </source>
</evidence>
<dbReference type="Pfam" id="PF07715">
    <property type="entry name" value="Plug"/>
    <property type="match status" value="1"/>
</dbReference>
<evidence type="ECO:0000256" key="9">
    <source>
        <dbReference type="SAM" id="SignalP"/>
    </source>
</evidence>
<dbReference type="Proteomes" id="UP000269669">
    <property type="component" value="Unassembled WGS sequence"/>
</dbReference>
<keyword evidence="5 9" id="KW-0732">Signal</keyword>
<dbReference type="InterPro" id="IPR012910">
    <property type="entry name" value="Plug_dom"/>
</dbReference>
<dbReference type="SUPFAM" id="SSF56935">
    <property type="entry name" value="Porins"/>
    <property type="match status" value="1"/>
</dbReference>
<dbReference type="Gene3D" id="2.60.40.1120">
    <property type="entry name" value="Carboxypeptidase-like, regulatory domain"/>
    <property type="match status" value="1"/>
</dbReference>
<dbReference type="RefSeq" id="WP_185827367.1">
    <property type="nucleotide sequence ID" value="NZ_RSDW01000001.1"/>
</dbReference>
<evidence type="ECO:0000256" key="5">
    <source>
        <dbReference type="ARBA" id="ARBA00022729"/>
    </source>
</evidence>
<reference evidence="12 13" key="1">
    <citation type="submission" date="2018-12" db="EMBL/GenBank/DDBJ databases">
        <title>Sequencing of bacterial isolates from soil warming experiment in Harvard Forest, Massachusetts, USA.</title>
        <authorList>
            <person name="Deangelis K."/>
        </authorList>
    </citation>
    <scope>NUCLEOTIDE SEQUENCE [LARGE SCALE GENOMIC DNA]</scope>
    <source>
        <strain evidence="12 13">EB153</strain>
    </source>
</reference>
<dbReference type="Gene3D" id="2.170.130.10">
    <property type="entry name" value="TonB-dependent receptor, plug domain"/>
    <property type="match status" value="1"/>
</dbReference>
<accession>A0A428MR04</accession>